<dbReference type="Gene3D" id="3.10.350.10">
    <property type="entry name" value="LysM domain"/>
    <property type="match status" value="1"/>
</dbReference>
<dbReference type="InterPro" id="IPR010618">
    <property type="entry name" value="RPF"/>
</dbReference>
<organism evidence="6 7">
    <name type="scientific">Calidifontibacter indicus</name>
    <dbReference type="NCBI Taxonomy" id="419650"/>
    <lineage>
        <taxon>Bacteria</taxon>
        <taxon>Bacillati</taxon>
        <taxon>Actinomycetota</taxon>
        <taxon>Actinomycetes</taxon>
        <taxon>Micrococcales</taxon>
        <taxon>Dermacoccaceae</taxon>
        <taxon>Calidifontibacter</taxon>
    </lineage>
</organism>
<dbReference type="RefSeq" id="WP_281269847.1">
    <property type="nucleotide sequence ID" value="NZ_QTUA01000001.1"/>
</dbReference>
<feature type="compositionally biased region" description="Low complexity" evidence="3">
    <location>
        <begin position="113"/>
        <end position="131"/>
    </location>
</feature>
<dbReference type="PANTHER" id="PTHR34700:SF4">
    <property type="entry name" value="PHAGE-LIKE ELEMENT PBSX PROTEIN XKDP"/>
    <property type="match status" value="1"/>
</dbReference>
<reference evidence="6 7" key="1">
    <citation type="submission" date="2018-08" db="EMBL/GenBank/DDBJ databases">
        <title>Sequencing the genomes of 1000 actinobacteria strains.</title>
        <authorList>
            <person name="Klenk H.-P."/>
        </authorList>
    </citation>
    <scope>NUCLEOTIDE SEQUENCE [LARGE SCALE GENOMIC DNA]</scope>
    <source>
        <strain evidence="6 7">DSM 22967</strain>
    </source>
</reference>
<keyword evidence="4" id="KW-0732">Signal</keyword>
<evidence type="ECO:0000259" key="5">
    <source>
        <dbReference type="PROSITE" id="PS51782"/>
    </source>
</evidence>
<protein>
    <submittedName>
        <fullName evidence="6">LysM domain-containing protein</fullName>
    </submittedName>
</protein>
<evidence type="ECO:0000256" key="2">
    <source>
        <dbReference type="ARBA" id="ARBA00022801"/>
    </source>
</evidence>
<comment type="caution">
    <text evidence="6">The sequence shown here is derived from an EMBL/GenBank/DDBJ whole genome shotgun (WGS) entry which is preliminary data.</text>
</comment>
<dbReference type="EMBL" id="QTUA01000001">
    <property type="protein sequence ID" value="REF29761.1"/>
    <property type="molecule type" value="Genomic_DNA"/>
</dbReference>
<accession>A0A3D9UY77</accession>
<dbReference type="Pfam" id="PF06737">
    <property type="entry name" value="Transglycosylas"/>
    <property type="match status" value="1"/>
</dbReference>
<dbReference type="Proteomes" id="UP000256253">
    <property type="component" value="Unassembled WGS sequence"/>
</dbReference>
<dbReference type="PROSITE" id="PS51782">
    <property type="entry name" value="LYSM"/>
    <property type="match status" value="1"/>
</dbReference>
<dbReference type="SUPFAM" id="SSF53955">
    <property type="entry name" value="Lysozyme-like"/>
    <property type="match status" value="1"/>
</dbReference>
<dbReference type="PANTHER" id="PTHR34700">
    <property type="entry name" value="POTASSIUM BINDING PROTEIN KBP"/>
    <property type="match status" value="1"/>
</dbReference>
<dbReference type="Gene3D" id="1.10.530.10">
    <property type="match status" value="1"/>
</dbReference>
<dbReference type="InterPro" id="IPR036779">
    <property type="entry name" value="LysM_dom_sf"/>
</dbReference>
<sequence>MLNNRKTRITTMAATGAAAAATMTMVTAGNASADTSVWDRVAQCESGGNWSINTGNGYYGGLQFTQSTWSAFGGSGSPQNASKAEQIRVAQRTLAVQGPGAWPVCSVKAGLTRSNGGASSSGSTTQQAAPQRQTSRSTTRQAAPKQYQAPAQQQAAPKKQYKAQAPVQQQAQPKKYTQHKHESFQAAPKVQSTGDSYTVKSGDTLSKIAQKLGLDSWQSLFNLNHAKIDNPNLIFVGQVFEVPAK</sequence>
<dbReference type="CDD" id="cd00118">
    <property type="entry name" value="LysM"/>
    <property type="match status" value="1"/>
</dbReference>
<dbReference type="AlphaFoldDB" id="A0A3D9UY77"/>
<keyword evidence="2" id="KW-0378">Hydrolase</keyword>
<gene>
    <name evidence="6" type="ORF">DFJ65_0729</name>
</gene>
<feature type="chain" id="PRO_5017702052" evidence="4">
    <location>
        <begin position="34"/>
        <end position="245"/>
    </location>
</feature>
<dbReference type="SMART" id="SM00257">
    <property type="entry name" value="LysM"/>
    <property type="match status" value="1"/>
</dbReference>
<evidence type="ECO:0000313" key="7">
    <source>
        <dbReference type="Proteomes" id="UP000256253"/>
    </source>
</evidence>
<evidence type="ECO:0000256" key="3">
    <source>
        <dbReference type="SAM" id="MobiDB-lite"/>
    </source>
</evidence>
<evidence type="ECO:0000256" key="1">
    <source>
        <dbReference type="ARBA" id="ARBA00010830"/>
    </source>
</evidence>
<feature type="domain" description="LysM" evidence="5">
    <location>
        <begin position="195"/>
        <end position="242"/>
    </location>
</feature>
<evidence type="ECO:0000313" key="6">
    <source>
        <dbReference type="EMBL" id="REF29761.1"/>
    </source>
</evidence>
<dbReference type="InterPro" id="IPR052196">
    <property type="entry name" value="Bact_Kbp"/>
</dbReference>
<feature type="region of interest" description="Disordered" evidence="3">
    <location>
        <begin position="113"/>
        <end position="195"/>
    </location>
</feature>
<feature type="compositionally biased region" description="Low complexity" evidence="3">
    <location>
        <begin position="141"/>
        <end position="175"/>
    </location>
</feature>
<comment type="similarity">
    <text evidence="1">Belongs to the transglycosylase family. Rpf subfamily.</text>
</comment>
<feature type="signal peptide" evidence="4">
    <location>
        <begin position="1"/>
        <end position="33"/>
    </location>
</feature>
<evidence type="ECO:0000256" key="4">
    <source>
        <dbReference type="SAM" id="SignalP"/>
    </source>
</evidence>
<dbReference type="SUPFAM" id="SSF54106">
    <property type="entry name" value="LysM domain"/>
    <property type="match status" value="1"/>
</dbReference>
<proteinExistence type="inferred from homology"/>
<name>A0A3D9UY77_9MICO</name>
<dbReference type="GO" id="GO:0016787">
    <property type="term" value="F:hydrolase activity"/>
    <property type="evidence" value="ECO:0007669"/>
    <property type="project" value="UniProtKB-KW"/>
</dbReference>
<keyword evidence="7" id="KW-1185">Reference proteome</keyword>
<dbReference type="CDD" id="cd13925">
    <property type="entry name" value="RPF"/>
    <property type="match status" value="1"/>
</dbReference>
<dbReference type="Pfam" id="PF01476">
    <property type="entry name" value="LysM"/>
    <property type="match status" value="1"/>
</dbReference>
<dbReference type="InterPro" id="IPR023346">
    <property type="entry name" value="Lysozyme-like_dom_sf"/>
</dbReference>
<dbReference type="InterPro" id="IPR018392">
    <property type="entry name" value="LysM"/>
</dbReference>